<dbReference type="Proteomes" id="UP000625976">
    <property type="component" value="Unassembled WGS sequence"/>
</dbReference>
<keyword evidence="2" id="KW-0472">Membrane</keyword>
<keyword evidence="2" id="KW-0812">Transmembrane</keyword>
<name>A0A917GBY2_9FLAO</name>
<dbReference type="InterPro" id="IPR010406">
    <property type="entry name" value="DUF1003"/>
</dbReference>
<accession>A0A917GBY2</accession>
<dbReference type="Pfam" id="PF06210">
    <property type="entry name" value="DUF1003"/>
    <property type="match status" value="1"/>
</dbReference>
<reference evidence="3" key="1">
    <citation type="journal article" date="2014" name="Int. J. Syst. Evol. Microbiol.">
        <title>Complete genome sequence of Corynebacterium casei LMG S-19264T (=DSM 44701T), isolated from a smear-ripened cheese.</title>
        <authorList>
            <consortium name="US DOE Joint Genome Institute (JGI-PGF)"/>
            <person name="Walter F."/>
            <person name="Albersmeier A."/>
            <person name="Kalinowski J."/>
            <person name="Ruckert C."/>
        </authorList>
    </citation>
    <scope>NUCLEOTIDE SEQUENCE</scope>
    <source>
        <strain evidence="3">CGMCC 1.12751</strain>
    </source>
</reference>
<organism evidence="3 4">
    <name type="scientific">Bizionia arctica</name>
    <dbReference type="NCBI Taxonomy" id="1495645"/>
    <lineage>
        <taxon>Bacteria</taxon>
        <taxon>Pseudomonadati</taxon>
        <taxon>Bacteroidota</taxon>
        <taxon>Flavobacteriia</taxon>
        <taxon>Flavobacteriales</taxon>
        <taxon>Flavobacteriaceae</taxon>
        <taxon>Bizionia</taxon>
    </lineage>
</organism>
<comment type="caution">
    <text evidence="3">The sequence shown here is derived from an EMBL/GenBank/DDBJ whole genome shotgun (WGS) entry which is preliminary data.</text>
</comment>
<keyword evidence="4" id="KW-1185">Reference proteome</keyword>
<reference evidence="3" key="2">
    <citation type="submission" date="2020-09" db="EMBL/GenBank/DDBJ databases">
        <authorList>
            <person name="Sun Q."/>
            <person name="Zhou Y."/>
        </authorList>
    </citation>
    <scope>NUCLEOTIDE SEQUENCE</scope>
    <source>
        <strain evidence="3">CGMCC 1.12751</strain>
    </source>
</reference>
<sequence>MIKNTNHIYKDELKNSERFAIWITERIGTIGFFFIIVIWTVLWLGWNMFAPQPLRFDPFPGFVLWLFVSNMIQIMLMPLIMVGQNLQAKRSEIRAENDFNVNIKAEKEISSIMEEIKELKEMISKLTKDNR</sequence>
<dbReference type="PANTHER" id="PTHR41386">
    <property type="entry name" value="INTEGRAL MEMBRANE PROTEIN-RELATED"/>
    <property type="match status" value="1"/>
</dbReference>
<feature type="transmembrane region" description="Helical" evidence="2">
    <location>
        <begin position="20"/>
        <end position="42"/>
    </location>
</feature>
<evidence type="ECO:0000313" key="4">
    <source>
        <dbReference type="Proteomes" id="UP000625976"/>
    </source>
</evidence>
<dbReference type="AlphaFoldDB" id="A0A917GBY2"/>
<evidence type="ECO:0008006" key="5">
    <source>
        <dbReference type="Google" id="ProtNLM"/>
    </source>
</evidence>
<feature type="transmembrane region" description="Helical" evidence="2">
    <location>
        <begin position="62"/>
        <end position="82"/>
    </location>
</feature>
<evidence type="ECO:0000313" key="3">
    <source>
        <dbReference type="EMBL" id="GGG37144.1"/>
    </source>
</evidence>
<protein>
    <recommendedName>
        <fullName evidence="5">DUF1003 domain-containing protein</fullName>
    </recommendedName>
</protein>
<evidence type="ECO:0000256" key="1">
    <source>
        <dbReference type="SAM" id="Coils"/>
    </source>
</evidence>
<feature type="coiled-coil region" evidence="1">
    <location>
        <begin position="102"/>
        <end position="129"/>
    </location>
</feature>
<evidence type="ECO:0000256" key="2">
    <source>
        <dbReference type="SAM" id="Phobius"/>
    </source>
</evidence>
<keyword evidence="1" id="KW-0175">Coiled coil</keyword>
<dbReference type="RefSeq" id="WP_188461725.1">
    <property type="nucleotide sequence ID" value="NZ_BMFQ01000001.1"/>
</dbReference>
<gene>
    <name evidence="3" type="ORF">GCM10010976_06030</name>
</gene>
<dbReference type="PANTHER" id="PTHR41386:SF1">
    <property type="entry name" value="MEMBRANE PROTEIN"/>
    <property type="match status" value="1"/>
</dbReference>
<keyword evidence="2" id="KW-1133">Transmembrane helix</keyword>
<dbReference type="EMBL" id="BMFQ01000001">
    <property type="protein sequence ID" value="GGG37144.1"/>
    <property type="molecule type" value="Genomic_DNA"/>
</dbReference>
<proteinExistence type="predicted"/>